<evidence type="ECO:0000313" key="4">
    <source>
        <dbReference type="Proteomes" id="UP000320766"/>
    </source>
</evidence>
<feature type="transmembrane region" description="Helical" evidence="1">
    <location>
        <begin position="47"/>
        <end position="69"/>
    </location>
</feature>
<keyword evidence="1" id="KW-0812">Transmembrane</keyword>
<organism evidence="3 4">
    <name type="scientific">Candidatus Methanolliviera hydrocarbonicum</name>
    <dbReference type="NCBI Taxonomy" id="2491085"/>
    <lineage>
        <taxon>Archaea</taxon>
        <taxon>Methanobacteriati</taxon>
        <taxon>Methanobacteriota</taxon>
        <taxon>Candidatus Methanoliparia</taxon>
        <taxon>Candidatus Methanoliparales</taxon>
        <taxon>Candidatus Methanollivieraceae</taxon>
        <taxon>Candidatus Methanolliviera</taxon>
    </lineage>
</organism>
<dbReference type="EMBL" id="RXIL01000144">
    <property type="protein sequence ID" value="RZN67011.1"/>
    <property type="molecule type" value="Genomic_DNA"/>
</dbReference>
<dbReference type="Proteomes" id="UP000320766">
    <property type="component" value="Unassembled WGS sequence"/>
</dbReference>
<dbReference type="EMBL" id="RXIL01000140">
    <property type="protein sequence ID" value="RZN67285.1"/>
    <property type="molecule type" value="Genomic_DNA"/>
</dbReference>
<keyword evidence="1" id="KW-1133">Transmembrane helix</keyword>
<evidence type="ECO:0000256" key="1">
    <source>
        <dbReference type="SAM" id="Phobius"/>
    </source>
</evidence>
<accession>A0A520KUV1</accession>
<feature type="transmembrane region" description="Helical" evidence="1">
    <location>
        <begin position="20"/>
        <end position="41"/>
    </location>
</feature>
<sequence>MFENKNPENSEVYLGFERAFPIPDLCWVTPSLFIAAIGLLIEERYGFFFSIVAGSALLFLGLLDISFNLQNGGYTTKKSDAIMNLTINLICVIFGPIFMIYGWISFI</sequence>
<dbReference type="AlphaFoldDB" id="A0A520KUV1"/>
<proteinExistence type="predicted"/>
<protein>
    <submittedName>
        <fullName evidence="3">Uncharacterized protein</fullName>
    </submittedName>
</protein>
<keyword evidence="1" id="KW-0472">Membrane</keyword>
<reference evidence="3 4" key="1">
    <citation type="journal article" date="2019" name="Nat. Microbiol.">
        <title>Wide diversity of methane and short-chain alkane metabolisms in uncultured archaea.</title>
        <authorList>
            <person name="Borrel G."/>
            <person name="Adam P.S."/>
            <person name="McKay L.J."/>
            <person name="Chen L.X."/>
            <person name="Sierra-Garcia I.N."/>
            <person name="Sieber C.M."/>
            <person name="Letourneur Q."/>
            <person name="Ghozlane A."/>
            <person name="Andersen G.L."/>
            <person name="Li W.J."/>
            <person name="Hallam S.J."/>
            <person name="Muyzer G."/>
            <person name="de Oliveira V.M."/>
            <person name="Inskeep W.P."/>
            <person name="Banfield J.F."/>
            <person name="Gribaldo S."/>
        </authorList>
    </citation>
    <scope>NUCLEOTIDE SEQUENCE [LARGE SCALE GENOMIC DNA]</scope>
    <source>
        <strain evidence="3">NM1b</strain>
    </source>
</reference>
<name>A0A520KUV1_9EURY</name>
<comment type="caution">
    <text evidence="3">The sequence shown here is derived from an EMBL/GenBank/DDBJ whole genome shotgun (WGS) entry which is preliminary data.</text>
</comment>
<evidence type="ECO:0000313" key="2">
    <source>
        <dbReference type="EMBL" id="RZN67011.1"/>
    </source>
</evidence>
<feature type="transmembrane region" description="Helical" evidence="1">
    <location>
        <begin position="81"/>
        <end position="104"/>
    </location>
</feature>
<evidence type="ECO:0000313" key="3">
    <source>
        <dbReference type="EMBL" id="RZN67285.1"/>
    </source>
</evidence>
<gene>
    <name evidence="3" type="ORF">EF807_07775</name>
    <name evidence="2" type="ORF">EF807_07930</name>
</gene>